<dbReference type="Gene3D" id="3.40.47.10">
    <property type="match status" value="2"/>
</dbReference>
<evidence type="ECO:0000259" key="5">
    <source>
        <dbReference type="Pfam" id="PF02797"/>
    </source>
</evidence>
<feature type="domain" description="Chalcone/stilbene synthase C-terminal" evidence="5">
    <location>
        <begin position="224"/>
        <end position="358"/>
    </location>
</feature>
<protein>
    <submittedName>
        <fullName evidence="6">Type III polyketide synthase</fullName>
    </submittedName>
</protein>
<evidence type="ECO:0000256" key="3">
    <source>
        <dbReference type="ARBA" id="ARBA00023315"/>
    </source>
</evidence>
<dbReference type="PANTHER" id="PTHR11877:SF99">
    <property type="entry name" value="1,3,6,8-TETRAHYDROXYNAPHTHALENE SYNTHASE"/>
    <property type="match status" value="1"/>
</dbReference>
<keyword evidence="2" id="KW-0808">Transferase</keyword>
<dbReference type="InterPro" id="IPR011141">
    <property type="entry name" value="Polyketide_synthase_type-III"/>
</dbReference>
<feature type="domain" description="Chalcone/stilbene synthase N-terminal" evidence="4">
    <location>
        <begin position="4"/>
        <end position="205"/>
    </location>
</feature>
<dbReference type="InterPro" id="IPR001099">
    <property type="entry name" value="Chalcone/stilbene_synt_N"/>
</dbReference>
<dbReference type="Pfam" id="PF00195">
    <property type="entry name" value="Chal_sti_synt_N"/>
    <property type="match status" value="1"/>
</dbReference>
<keyword evidence="7" id="KW-1185">Reference proteome</keyword>
<dbReference type="RefSeq" id="WP_382346660.1">
    <property type="nucleotide sequence ID" value="NZ_JBHSMC010000001.1"/>
</dbReference>
<dbReference type="SUPFAM" id="SSF53901">
    <property type="entry name" value="Thiolase-like"/>
    <property type="match status" value="1"/>
</dbReference>
<reference evidence="7" key="1">
    <citation type="journal article" date="2019" name="Int. J. Syst. Evol. Microbiol.">
        <title>The Global Catalogue of Microorganisms (GCM) 10K type strain sequencing project: providing services to taxonomists for standard genome sequencing and annotation.</title>
        <authorList>
            <consortium name="The Broad Institute Genomics Platform"/>
            <consortium name="The Broad Institute Genome Sequencing Center for Infectious Disease"/>
            <person name="Wu L."/>
            <person name="Ma J."/>
        </authorList>
    </citation>
    <scope>NUCLEOTIDE SEQUENCE [LARGE SCALE GENOMIC DNA]</scope>
    <source>
        <strain evidence="7">CGMCC 1.12237</strain>
    </source>
</reference>
<keyword evidence="3" id="KW-0012">Acyltransferase</keyword>
<evidence type="ECO:0000259" key="4">
    <source>
        <dbReference type="Pfam" id="PF00195"/>
    </source>
</evidence>
<name>A0ABW0LD91_9BACI</name>
<dbReference type="CDD" id="cd00831">
    <property type="entry name" value="CHS_like"/>
    <property type="match status" value="1"/>
</dbReference>
<organism evidence="6 7">
    <name type="scientific">Lederbergia graminis</name>
    <dbReference type="NCBI Taxonomy" id="735518"/>
    <lineage>
        <taxon>Bacteria</taxon>
        <taxon>Bacillati</taxon>
        <taxon>Bacillota</taxon>
        <taxon>Bacilli</taxon>
        <taxon>Bacillales</taxon>
        <taxon>Bacillaceae</taxon>
        <taxon>Lederbergia</taxon>
    </lineage>
</organism>
<evidence type="ECO:0000313" key="6">
    <source>
        <dbReference type="EMBL" id="MFC5463330.1"/>
    </source>
</evidence>
<proteinExistence type="inferred from homology"/>
<dbReference type="InterPro" id="IPR012328">
    <property type="entry name" value="Chalcone/stilbene_synt_C"/>
</dbReference>
<dbReference type="Pfam" id="PF02797">
    <property type="entry name" value="Chal_sti_synt_C"/>
    <property type="match status" value="1"/>
</dbReference>
<dbReference type="Proteomes" id="UP001596147">
    <property type="component" value="Unassembled WGS sequence"/>
</dbReference>
<dbReference type="EMBL" id="JBHSMC010000001">
    <property type="protein sequence ID" value="MFC5463330.1"/>
    <property type="molecule type" value="Genomic_DNA"/>
</dbReference>
<sequence>MPRIISVGTTVPENIIDQEQTMQFVRQLYTGKVENLPSLLQVFVNGEINKRHFAKTIDWYQEKHSFSEQNNAFIEAAVDLSVQAIQNCLHANSLERNIAFSEIDAIFMISTTGISTPSLDAHIMNRLPFHRHTKRIPIWGLGCAGGAAGLSRAYEYCRAFPHAKVVVVAVELCSLTFQLDDISKRNIVGTSLFADGAASVLVGGDEVHYTDITSRPLPNIIDTQSTLLENSIDVMGWDVKDSGLHVIFSKSIPEIVGNWLEPEVLHLLDKNHLSKANIAHFIAHPGGRKVITAYEEALYLPHEIMEHSLHILKEYGNMSSPTVLFVLERFMNDVIRQGEHGIIAALGPGFSSELLLVRWE</sequence>
<dbReference type="InterPro" id="IPR016039">
    <property type="entry name" value="Thiolase-like"/>
</dbReference>
<comment type="similarity">
    <text evidence="1">Belongs to the thiolase-like superfamily. Chalcone/stilbene synthases family.</text>
</comment>
<dbReference type="PANTHER" id="PTHR11877">
    <property type="entry name" value="HYDROXYMETHYLGLUTARYL-COA SYNTHASE"/>
    <property type="match status" value="1"/>
</dbReference>
<accession>A0ABW0LD91</accession>
<evidence type="ECO:0000313" key="7">
    <source>
        <dbReference type="Proteomes" id="UP001596147"/>
    </source>
</evidence>
<dbReference type="PIRSF" id="PIRSF000451">
    <property type="entry name" value="PKS_III"/>
    <property type="match status" value="1"/>
</dbReference>
<evidence type="ECO:0000256" key="2">
    <source>
        <dbReference type="ARBA" id="ARBA00022679"/>
    </source>
</evidence>
<gene>
    <name evidence="6" type="ORF">ACFPM4_01040</name>
</gene>
<comment type="caution">
    <text evidence="6">The sequence shown here is derived from an EMBL/GenBank/DDBJ whole genome shotgun (WGS) entry which is preliminary data.</text>
</comment>
<evidence type="ECO:0000256" key="1">
    <source>
        <dbReference type="ARBA" id="ARBA00005531"/>
    </source>
</evidence>